<proteinExistence type="predicted"/>
<dbReference type="AlphaFoldDB" id="A0A6J7FQ99"/>
<reference evidence="1" key="1">
    <citation type="submission" date="2020-05" db="EMBL/GenBank/DDBJ databases">
        <authorList>
            <person name="Chiriac C."/>
            <person name="Salcher M."/>
            <person name="Ghai R."/>
            <person name="Kavagutti S V."/>
        </authorList>
    </citation>
    <scope>NUCLEOTIDE SEQUENCE</scope>
</reference>
<gene>
    <name evidence="1" type="ORF">UFOPK3564_00392</name>
</gene>
<name>A0A6J7FQ99_9ZZZZ</name>
<organism evidence="1">
    <name type="scientific">freshwater metagenome</name>
    <dbReference type="NCBI Taxonomy" id="449393"/>
    <lineage>
        <taxon>unclassified sequences</taxon>
        <taxon>metagenomes</taxon>
        <taxon>ecological metagenomes</taxon>
    </lineage>
</organism>
<accession>A0A6J7FQ99</accession>
<sequence length="91" mass="10267">MSKIQDLLSSIREPRPVPPVLVHLNGNPESGSNNHSDFEQMAELARSHARRAEQPYITQPGAQAEWDELEARKMHIALSTMYANLAFLVKE</sequence>
<protein>
    <submittedName>
        <fullName evidence="1">Unannotated protein</fullName>
    </submittedName>
</protein>
<evidence type="ECO:0000313" key="1">
    <source>
        <dbReference type="EMBL" id="CAB4897651.1"/>
    </source>
</evidence>
<dbReference type="EMBL" id="CAFBMK010000012">
    <property type="protein sequence ID" value="CAB4897651.1"/>
    <property type="molecule type" value="Genomic_DNA"/>
</dbReference>